<feature type="region of interest" description="Disordered" evidence="24">
    <location>
        <begin position="119"/>
        <end position="140"/>
    </location>
</feature>
<keyword evidence="6" id="KW-0963">Cytoplasm</keyword>
<evidence type="ECO:0000256" key="4">
    <source>
        <dbReference type="ARBA" id="ARBA00004906"/>
    </source>
</evidence>
<keyword evidence="17" id="KW-0804">Transcription</keyword>
<evidence type="ECO:0000256" key="22">
    <source>
        <dbReference type="ARBA" id="ARBA00078875"/>
    </source>
</evidence>
<dbReference type="KEGG" id="gsh:117363269"/>
<dbReference type="Pfam" id="PF13639">
    <property type="entry name" value="zf-RING_2"/>
    <property type="match status" value="1"/>
</dbReference>
<evidence type="ECO:0000313" key="28">
    <source>
        <dbReference type="RefSeq" id="XP_033806589.1"/>
    </source>
</evidence>
<keyword evidence="9" id="KW-0479">Metal-binding</keyword>
<dbReference type="RefSeq" id="XP_033806589.1">
    <property type="nucleotide sequence ID" value="XM_033950698.1"/>
</dbReference>
<evidence type="ECO:0000256" key="23">
    <source>
        <dbReference type="PROSITE-ProRule" id="PRU00175"/>
    </source>
</evidence>
<evidence type="ECO:0000256" key="6">
    <source>
        <dbReference type="ARBA" id="ARBA00022490"/>
    </source>
</evidence>
<keyword evidence="18" id="KW-0539">Nucleus</keyword>
<keyword evidence="7" id="KW-0597">Phosphoprotein</keyword>
<evidence type="ECO:0000256" key="2">
    <source>
        <dbReference type="ARBA" id="ARBA00004322"/>
    </source>
</evidence>
<keyword evidence="10 23" id="KW-0863">Zinc-finger</keyword>
<dbReference type="PROSITE" id="PS50089">
    <property type="entry name" value="ZF_RING_2"/>
    <property type="match status" value="1"/>
</dbReference>
<evidence type="ECO:0000256" key="10">
    <source>
        <dbReference type="ARBA" id="ARBA00022771"/>
    </source>
</evidence>
<evidence type="ECO:0000256" key="5">
    <source>
        <dbReference type="ARBA" id="ARBA00012483"/>
    </source>
</evidence>
<dbReference type="GO" id="GO:0005737">
    <property type="term" value="C:cytoplasm"/>
    <property type="evidence" value="ECO:0007669"/>
    <property type="project" value="UniProtKB-SubCell"/>
</dbReference>
<dbReference type="InterPro" id="IPR013083">
    <property type="entry name" value="Znf_RING/FYVE/PHD"/>
</dbReference>
<dbReference type="EC" id="2.3.2.27" evidence="5"/>
<dbReference type="Proteomes" id="UP000515159">
    <property type="component" value="Chromosome 1"/>
</dbReference>
<evidence type="ECO:0000313" key="27">
    <source>
        <dbReference type="Proteomes" id="UP000515159"/>
    </source>
</evidence>
<dbReference type="InterPro" id="IPR017907">
    <property type="entry name" value="Znf_RING_CS"/>
</dbReference>
<comment type="subunit">
    <text evidence="20">Homodimer (via RING-type zinc finger domain). Interacts with GSC2. Interacts with AR/the androgen receptor and TBP. Interacts with TCF20. Interacts with PATZ1. Interacts with TRPS1; negatively regulates TRPS1 transcriptional repressor activity. Interacts with PML (isoform PML-1, isoform PML-2, isoform PML-3, isoform PML-4, isoform PML-5 and isoform PML-6). Interacts with PRDM1/Blimp-1.</text>
</comment>
<dbReference type="FunFam" id="3.30.40.10:FF:000173">
    <property type="entry name" value="E3 ubiquitin-protein ligase RNF4"/>
    <property type="match status" value="1"/>
</dbReference>
<comment type="subcellular location">
    <subcellularLocation>
        <location evidence="3">Cytoplasm</location>
    </subcellularLocation>
    <subcellularLocation>
        <location evidence="2">Nucleus</location>
        <location evidence="2">PML body</location>
    </subcellularLocation>
</comment>
<evidence type="ECO:0000256" key="11">
    <source>
        <dbReference type="ARBA" id="ARBA00022786"/>
    </source>
</evidence>
<evidence type="ECO:0000256" key="7">
    <source>
        <dbReference type="ARBA" id="ARBA00022553"/>
    </source>
</evidence>
<keyword evidence="8" id="KW-0808">Transferase</keyword>
<dbReference type="GO" id="GO:0045944">
    <property type="term" value="P:positive regulation of transcription by RNA polymerase II"/>
    <property type="evidence" value="ECO:0007669"/>
    <property type="project" value="TreeGrafter"/>
</dbReference>
<dbReference type="Gene3D" id="3.30.40.10">
    <property type="entry name" value="Zinc/RING finger domain, C3HC4 (zinc finger)"/>
    <property type="match status" value="1"/>
</dbReference>
<evidence type="ECO:0000256" key="17">
    <source>
        <dbReference type="ARBA" id="ARBA00023163"/>
    </source>
</evidence>
<dbReference type="InterPro" id="IPR047134">
    <property type="entry name" value="RNF4"/>
</dbReference>
<dbReference type="GO" id="GO:0061630">
    <property type="term" value="F:ubiquitin protein ligase activity"/>
    <property type="evidence" value="ECO:0007669"/>
    <property type="project" value="UniProtKB-EC"/>
</dbReference>
<evidence type="ECO:0000256" key="24">
    <source>
        <dbReference type="SAM" id="MobiDB-lite"/>
    </source>
</evidence>
<feature type="compositionally biased region" description="Basic residues" evidence="24">
    <location>
        <begin position="119"/>
        <end position="134"/>
    </location>
</feature>
<keyword evidence="11" id="KW-0833">Ubl conjugation pathway</keyword>
<comment type="function">
    <text evidence="19">E3 ubiquitin-protein ligase which binds polysumoylated chains covalently attached to proteins and mediates 'Lys-6'-, 'Lys-11'-, 'Lys-48'- and 'Lys-63'-linked polyubiquitination of those substrates and their subsequent targeting to the proteasome for degradation. Regulates the degradation of several proteins including PML and the transcriptional activator PEA3. Involved in chromosome alignment and spindle assembly, it regulates the kinetochore CENPH-CENPI-CENPK complex by targeting polysumoylated CENPI to proteasomal degradation. Regulates the cellular responses to hypoxia and heat shock through degradation of respectively EPAS1 and PARP1. Alternatively, it may also bind DNA/nucleosomes and have a more direct role in the regulation of transcription for instance enhancing basal transcription and steroid receptor-mediated transcriptional activation. Catalyzes ubiquitination of sumoylated PARP1 in response to PARP1 trapping to chromatin, leading to PARP1 removal from chromatin by VCP/p97.</text>
</comment>
<keyword evidence="14" id="KW-0805">Transcription regulation</keyword>
<dbReference type="PANTHER" id="PTHR23041">
    <property type="entry name" value="RING FINGER DOMAIN-CONTAINING"/>
    <property type="match status" value="1"/>
</dbReference>
<evidence type="ECO:0000256" key="14">
    <source>
        <dbReference type="ARBA" id="ARBA00023015"/>
    </source>
</evidence>
<keyword evidence="25" id="KW-0812">Transmembrane</keyword>
<evidence type="ECO:0000256" key="9">
    <source>
        <dbReference type="ARBA" id="ARBA00022723"/>
    </source>
</evidence>
<name>A0A6P8RMN4_GEOSA</name>
<dbReference type="PROSITE" id="PS00518">
    <property type="entry name" value="ZF_RING_1"/>
    <property type="match status" value="1"/>
</dbReference>
<evidence type="ECO:0000256" key="12">
    <source>
        <dbReference type="ARBA" id="ARBA00022833"/>
    </source>
</evidence>
<dbReference type="GeneID" id="117363269"/>
<evidence type="ECO:0000256" key="19">
    <source>
        <dbReference type="ARBA" id="ARBA00059625"/>
    </source>
</evidence>
<comment type="catalytic activity">
    <reaction evidence="1">
        <text>S-ubiquitinyl-[E2 ubiquitin-conjugating enzyme]-L-cysteine + [acceptor protein]-L-lysine = [E2 ubiquitin-conjugating enzyme]-L-cysteine + N(6)-ubiquitinyl-[acceptor protein]-L-lysine.</text>
        <dbReference type="EC" id="2.3.2.27"/>
    </reaction>
</comment>
<evidence type="ECO:0000256" key="25">
    <source>
        <dbReference type="SAM" id="Phobius"/>
    </source>
</evidence>
<keyword evidence="16" id="KW-0010">Activator</keyword>
<gene>
    <name evidence="28" type="primary">RNF4</name>
</gene>
<dbReference type="InParanoid" id="A0A6P8RMN4"/>
<proteinExistence type="predicted"/>
<evidence type="ECO:0000256" key="20">
    <source>
        <dbReference type="ARBA" id="ARBA00065359"/>
    </source>
</evidence>
<dbReference type="AlphaFoldDB" id="A0A6P8RMN4"/>
<keyword evidence="15" id="KW-0238">DNA-binding</keyword>
<feature type="domain" description="RING-type" evidence="26">
    <location>
        <begin position="245"/>
        <end position="290"/>
    </location>
</feature>
<dbReference type="GO" id="GO:0008270">
    <property type="term" value="F:zinc ion binding"/>
    <property type="evidence" value="ECO:0007669"/>
    <property type="project" value="UniProtKB-KW"/>
</dbReference>
<dbReference type="CDD" id="cd16533">
    <property type="entry name" value="RING-HC_RNF4"/>
    <property type="match status" value="1"/>
</dbReference>
<keyword evidence="12" id="KW-0862">Zinc</keyword>
<reference evidence="28" key="1">
    <citation type="submission" date="2025-08" db="UniProtKB">
        <authorList>
            <consortium name="RefSeq"/>
        </authorList>
    </citation>
    <scope>IDENTIFICATION</scope>
</reference>
<protein>
    <recommendedName>
        <fullName evidence="21">E3 ubiquitin-protein ligase RNF4</fullName>
        <ecNumber evidence="5">2.3.2.27</ecNumber>
    </recommendedName>
    <alternativeName>
        <fullName evidence="22">RING finger protein 4</fullName>
    </alternativeName>
</protein>
<keyword evidence="27" id="KW-1185">Reference proteome</keyword>
<dbReference type="InterPro" id="IPR001841">
    <property type="entry name" value="Znf_RING"/>
</dbReference>
<dbReference type="PANTHER" id="PTHR23041:SF78">
    <property type="entry name" value="E3 UBIQUITIN-PROTEIN LIGASE RNF4"/>
    <property type="match status" value="1"/>
</dbReference>
<sequence>MREQRMPLSVSVRPPPTRRRKHSNGSARWVGPVARPLGELAPGGWRSLWEVLKSCILQNLSRSGILTVYCLKKCATKAHKKLKIAFLVNLLSFLWYIICTVGFFFYNFIIGNSMSTVQRKRRGGRSTRQTHKQNRLVGSSSGMATEGETIELTESAGEEVVDLTCESSDPVVVDLTHNDSVVIVEDNHRQRRNISSRLQLESSVLSSDEEDLRENVVYVTNTTSRPLVAVEAGAIGSLSSGTISCPICMDSYTEIVQSGRLIVSTKCGHVFCSQCLRDALKNVSSCPTCRKKLNHKQYHPIYI</sequence>
<evidence type="ECO:0000256" key="21">
    <source>
        <dbReference type="ARBA" id="ARBA00074501"/>
    </source>
</evidence>
<dbReference type="SUPFAM" id="SSF57850">
    <property type="entry name" value="RING/U-box"/>
    <property type="match status" value="1"/>
</dbReference>
<organism evidence="27 28">
    <name type="scientific">Geotrypetes seraphini</name>
    <name type="common">Gaboon caecilian</name>
    <name type="synonym">Caecilia seraphini</name>
    <dbReference type="NCBI Taxonomy" id="260995"/>
    <lineage>
        <taxon>Eukaryota</taxon>
        <taxon>Metazoa</taxon>
        <taxon>Chordata</taxon>
        <taxon>Craniata</taxon>
        <taxon>Vertebrata</taxon>
        <taxon>Euteleostomi</taxon>
        <taxon>Amphibia</taxon>
        <taxon>Gymnophiona</taxon>
        <taxon>Geotrypetes</taxon>
    </lineage>
</organism>
<dbReference type="SMART" id="SM00184">
    <property type="entry name" value="RING"/>
    <property type="match status" value="1"/>
</dbReference>
<keyword evidence="13" id="KW-0832">Ubl conjugation</keyword>
<evidence type="ECO:0000256" key="13">
    <source>
        <dbReference type="ARBA" id="ARBA00022843"/>
    </source>
</evidence>
<evidence type="ECO:0000259" key="26">
    <source>
        <dbReference type="PROSITE" id="PS50089"/>
    </source>
</evidence>
<keyword evidence="25" id="KW-1133">Transmembrane helix</keyword>
<dbReference type="FunCoup" id="A0A6P8RMN4">
    <property type="interactions" value="3648"/>
</dbReference>
<evidence type="ECO:0000256" key="16">
    <source>
        <dbReference type="ARBA" id="ARBA00023159"/>
    </source>
</evidence>
<keyword evidence="25" id="KW-0472">Membrane</keyword>
<evidence type="ECO:0000256" key="3">
    <source>
        <dbReference type="ARBA" id="ARBA00004496"/>
    </source>
</evidence>
<dbReference type="GO" id="GO:0003677">
    <property type="term" value="F:DNA binding"/>
    <property type="evidence" value="ECO:0007669"/>
    <property type="project" value="UniProtKB-KW"/>
</dbReference>
<evidence type="ECO:0000256" key="15">
    <source>
        <dbReference type="ARBA" id="ARBA00023125"/>
    </source>
</evidence>
<evidence type="ECO:0000256" key="1">
    <source>
        <dbReference type="ARBA" id="ARBA00000900"/>
    </source>
</evidence>
<feature type="region of interest" description="Disordered" evidence="24">
    <location>
        <begin position="1"/>
        <end position="26"/>
    </location>
</feature>
<dbReference type="OrthoDB" id="6105938at2759"/>
<feature type="transmembrane region" description="Helical" evidence="25">
    <location>
        <begin position="86"/>
        <end position="109"/>
    </location>
</feature>
<dbReference type="GO" id="GO:0016605">
    <property type="term" value="C:PML body"/>
    <property type="evidence" value="ECO:0007669"/>
    <property type="project" value="UniProtKB-SubCell"/>
</dbReference>
<dbReference type="InterPro" id="IPR043295">
    <property type="entry name" value="RING-HC_RNF4"/>
</dbReference>
<dbReference type="CTD" id="6047"/>
<evidence type="ECO:0000256" key="18">
    <source>
        <dbReference type="ARBA" id="ARBA00023242"/>
    </source>
</evidence>
<evidence type="ECO:0000256" key="8">
    <source>
        <dbReference type="ARBA" id="ARBA00022679"/>
    </source>
</evidence>
<comment type="pathway">
    <text evidence="4">Protein modification; protein ubiquitination.</text>
</comment>
<accession>A0A6P8RMN4</accession>